<dbReference type="InterPro" id="IPR042240">
    <property type="entry name" value="CHASE_sf"/>
</dbReference>
<dbReference type="InterPro" id="IPR005467">
    <property type="entry name" value="His_kinase_dom"/>
</dbReference>
<evidence type="ECO:0000256" key="5">
    <source>
        <dbReference type="ARBA" id="ARBA00022679"/>
    </source>
</evidence>
<evidence type="ECO:0000256" key="4">
    <source>
        <dbReference type="ARBA" id="ARBA00022553"/>
    </source>
</evidence>
<organism evidence="13 14">
    <name type="scientific">Chitinimonas lacunae</name>
    <dbReference type="NCBI Taxonomy" id="1963018"/>
    <lineage>
        <taxon>Bacteria</taxon>
        <taxon>Pseudomonadati</taxon>
        <taxon>Pseudomonadota</taxon>
        <taxon>Betaproteobacteria</taxon>
        <taxon>Neisseriales</taxon>
        <taxon>Chitinibacteraceae</taxon>
        <taxon>Chitinimonas</taxon>
    </lineage>
</organism>
<evidence type="ECO:0000256" key="6">
    <source>
        <dbReference type="ARBA" id="ARBA00022692"/>
    </source>
</evidence>
<dbReference type="Pfam" id="PF02518">
    <property type="entry name" value="HATPase_c"/>
    <property type="match status" value="1"/>
</dbReference>
<dbReference type="InterPro" id="IPR001610">
    <property type="entry name" value="PAC"/>
</dbReference>
<feature type="domain" description="PAS" evidence="11">
    <location>
        <begin position="492"/>
        <end position="545"/>
    </location>
</feature>
<dbReference type="Pfam" id="PF13426">
    <property type="entry name" value="PAS_9"/>
    <property type="match status" value="2"/>
</dbReference>
<feature type="domain" description="PAC" evidence="12">
    <location>
        <begin position="546"/>
        <end position="596"/>
    </location>
</feature>
<dbReference type="EC" id="2.7.13.3" evidence="3"/>
<dbReference type="InterPro" id="IPR036890">
    <property type="entry name" value="HATPase_C_sf"/>
</dbReference>
<dbReference type="SMART" id="SM00086">
    <property type="entry name" value="PAC"/>
    <property type="match status" value="4"/>
</dbReference>
<evidence type="ECO:0000259" key="10">
    <source>
        <dbReference type="PROSITE" id="PS50109"/>
    </source>
</evidence>
<dbReference type="Gene3D" id="3.30.565.10">
    <property type="entry name" value="Histidine kinase-like ATPase, C-terminal domain"/>
    <property type="match status" value="1"/>
</dbReference>
<evidence type="ECO:0000259" key="11">
    <source>
        <dbReference type="PROSITE" id="PS50112"/>
    </source>
</evidence>
<dbReference type="InterPro" id="IPR006189">
    <property type="entry name" value="CHASE_dom"/>
</dbReference>
<dbReference type="SMART" id="SM00091">
    <property type="entry name" value="PAS"/>
    <property type="match status" value="4"/>
</dbReference>
<feature type="domain" description="PAC" evidence="12">
    <location>
        <begin position="424"/>
        <end position="474"/>
    </location>
</feature>
<reference evidence="14" key="1">
    <citation type="journal article" date="2019" name="Int. J. Syst. Evol. Microbiol.">
        <title>The Global Catalogue of Microorganisms (GCM) 10K type strain sequencing project: providing services to taxonomists for standard genome sequencing and annotation.</title>
        <authorList>
            <consortium name="The Broad Institute Genomics Platform"/>
            <consortium name="The Broad Institute Genome Sequencing Center for Infectious Disease"/>
            <person name="Wu L."/>
            <person name="Ma J."/>
        </authorList>
    </citation>
    <scope>NUCLEOTIDE SEQUENCE [LARGE SCALE GENOMIC DNA]</scope>
    <source>
        <strain evidence="14">LMG 29894</strain>
    </source>
</reference>
<dbReference type="Proteomes" id="UP001595791">
    <property type="component" value="Unassembled WGS sequence"/>
</dbReference>
<evidence type="ECO:0000313" key="13">
    <source>
        <dbReference type="EMBL" id="MFC4161108.1"/>
    </source>
</evidence>
<dbReference type="Pfam" id="PF00989">
    <property type="entry name" value="PAS"/>
    <property type="match status" value="1"/>
</dbReference>
<dbReference type="PRINTS" id="PR00344">
    <property type="entry name" value="BCTRLSENSOR"/>
</dbReference>
<dbReference type="PANTHER" id="PTHR43047">
    <property type="entry name" value="TWO-COMPONENT HISTIDINE PROTEIN KINASE"/>
    <property type="match status" value="1"/>
</dbReference>
<dbReference type="RefSeq" id="WP_378166671.1">
    <property type="nucleotide sequence ID" value="NZ_JBHSBU010000001.1"/>
</dbReference>
<dbReference type="InterPro" id="IPR013767">
    <property type="entry name" value="PAS_fold"/>
</dbReference>
<dbReference type="InterPro" id="IPR003594">
    <property type="entry name" value="HATPase_dom"/>
</dbReference>
<dbReference type="Gene3D" id="3.30.450.350">
    <property type="entry name" value="CHASE domain"/>
    <property type="match status" value="1"/>
</dbReference>
<dbReference type="SUPFAM" id="SSF55874">
    <property type="entry name" value="ATPase domain of HSP90 chaperone/DNA topoisomerase II/histidine kinase"/>
    <property type="match status" value="1"/>
</dbReference>
<dbReference type="InterPro" id="IPR036097">
    <property type="entry name" value="HisK_dim/P_sf"/>
</dbReference>
<sequence length="1088" mass="120975">MNSRWSLASIVLVAGLSLTAGLDYWRLVDEERTLLAQLRRDAEVRLDAQSAALHRAVAMLEVLAAFFEREPRPAPGQFIRFATPLQRQPGVGSLLVAERVPGAERSGFEIAWRSAYPDFSVRLRNPTGQLVLAPPRADYFPVIYGAVAFPTRFAIGLDLAADRTISQALVTARERDKALSAPVRTEGGEVNSLLMALRTDGSGRTRLYGLVLSPRTLIAAAPESPELLRDYWFDVADKSRDEQLFPLDQDSTNWPRLLLAKREVEVGGRLWRLESRLDPRVVDQRLGEGRWMLWLLGLLGSCAAATAAVLSRRRPEVNDDGSLGLENARLRSALNEQQAAVASARRDGLRLQTILDTANEAVVLIDERGHIELFNAAAERLFGYQAAEVLNVNVSILMPPSYRSRHDESIAQYLRTGMSRVMGLSRELLAQKKGGAAFPIELSLNEFRLGEARYFVGLIRDITDRKRTERVLFESEYKHRAILDAAYIGIYVHQDGRLRFVNPTFASYFGLNASELVERQSLVDLVAPEWRTALEMALDIDSSGGRPTELVMQRPDGSRFYALFTAKPIIFDNRPGLAGSLLDVSERKAAEEAMLRAEIKNVAILEAIPDLMLQLDASGLVVDCRARAGSAEFGLPADCLGHHYKRVLPVEFARELEAALSQPLRVRARSFEYALRAGEVSMRHFEARITPTSEGESLVMVRDITERKQIEAELIRHRDHLAELVRERTAELNSLFAASPLPTALLSQRRYVEVNNAFESLFGYTREELIGESTLKLLADPGDFELIGRYIYPALSTGQVVRSEVRYQSADGRIILCEAFGKAINAEDPLYGSVWVYQDIGERRAAEEALKLAKEMAEAANQAKSEFLANMSHELRTPMHAVLSFAELGETKAGEAEPGKLAHYFGRIRSSGQRLLQILNDLLDLSKLEAGKMRYDMQATRLDRVALDIAEELGPIGRPRGVRIEVARPEGIPEVRGDAFRLGQVLRNLVANAIKFSPDDSTVSIGFEWDERVLWVAVEDQGIGIPPGELERIFDKFIQSSKTKTGAGGTGLGLAISREIVLAHRGDIHAENREGGGARFVFWLPRLG</sequence>
<name>A0ABV8MVH7_9NEIS</name>
<evidence type="ECO:0000256" key="3">
    <source>
        <dbReference type="ARBA" id="ARBA00012438"/>
    </source>
</evidence>
<dbReference type="PROSITE" id="PS50109">
    <property type="entry name" value="HIS_KIN"/>
    <property type="match status" value="1"/>
</dbReference>
<keyword evidence="14" id="KW-1185">Reference proteome</keyword>
<dbReference type="Gene3D" id="3.30.450.20">
    <property type="entry name" value="PAS domain"/>
    <property type="match status" value="4"/>
</dbReference>
<protein>
    <recommendedName>
        <fullName evidence="3">histidine kinase</fullName>
        <ecNumber evidence="3">2.7.13.3</ecNumber>
    </recommendedName>
</protein>
<keyword evidence="4" id="KW-0597">Phosphoprotein</keyword>
<dbReference type="InterPro" id="IPR000014">
    <property type="entry name" value="PAS"/>
</dbReference>
<dbReference type="CDD" id="cd00130">
    <property type="entry name" value="PAS"/>
    <property type="match status" value="3"/>
</dbReference>
<keyword evidence="5" id="KW-0808">Transferase</keyword>
<evidence type="ECO:0000256" key="9">
    <source>
        <dbReference type="ARBA" id="ARBA00023136"/>
    </source>
</evidence>
<evidence type="ECO:0000256" key="7">
    <source>
        <dbReference type="ARBA" id="ARBA00022777"/>
    </source>
</evidence>
<dbReference type="SMART" id="SM00387">
    <property type="entry name" value="HATPase_c"/>
    <property type="match status" value="1"/>
</dbReference>
<dbReference type="SMART" id="SM01079">
    <property type="entry name" value="CHASE"/>
    <property type="match status" value="1"/>
</dbReference>
<comment type="caution">
    <text evidence="13">The sequence shown here is derived from an EMBL/GenBank/DDBJ whole genome shotgun (WGS) entry which is preliminary data.</text>
</comment>
<accession>A0ABV8MVH7</accession>
<evidence type="ECO:0000256" key="8">
    <source>
        <dbReference type="ARBA" id="ARBA00022989"/>
    </source>
</evidence>
<dbReference type="InterPro" id="IPR035965">
    <property type="entry name" value="PAS-like_dom_sf"/>
</dbReference>
<feature type="domain" description="PAS" evidence="11">
    <location>
        <begin position="347"/>
        <end position="417"/>
    </location>
</feature>
<dbReference type="SUPFAM" id="SSF47384">
    <property type="entry name" value="Homodimeric domain of signal transducing histidine kinase"/>
    <property type="match status" value="1"/>
</dbReference>
<dbReference type="Pfam" id="PF08448">
    <property type="entry name" value="PAS_4"/>
    <property type="match status" value="1"/>
</dbReference>
<keyword evidence="9" id="KW-0472">Membrane</keyword>
<keyword evidence="8" id="KW-1133">Transmembrane helix</keyword>
<comment type="catalytic activity">
    <reaction evidence="1">
        <text>ATP + protein L-histidine = ADP + protein N-phospho-L-histidine.</text>
        <dbReference type="EC" id="2.7.13.3"/>
    </reaction>
</comment>
<gene>
    <name evidence="13" type="ORF">ACFOW7_17360</name>
</gene>
<dbReference type="EMBL" id="JBHSBU010000001">
    <property type="protein sequence ID" value="MFC4161108.1"/>
    <property type="molecule type" value="Genomic_DNA"/>
</dbReference>
<keyword evidence="6" id="KW-0812">Transmembrane</keyword>
<dbReference type="InterPro" id="IPR013656">
    <property type="entry name" value="PAS_4"/>
</dbReference>
<keyword evidence="7" id="KW-0418">Kinase</keyword>
<dbReference type="CDD" id="cd00082">
    <property type="entry name" value="HisKA"/>
    <property type="match status" value="1"/>
</dbReference>
<dbReference type="SUPFAM" id="SSF55785">
    <property type="entry name" value="PYP-like sensor domain (PAS domain)"/>
    <property type="match status" value="4"/>
</dbReference>
<comment type="subcellular location">
    <subcellularLocation>
        <location evidence="2">Membrane</location>
    </subcellularLocation>
</comment>
<dbReference type="CDD" id="cd00075">
    <property type="entry name" value="HATPase"/>
    <property type="match status" value="1"/>
</dbReference>
<dbReference type="PROSITE" id="PS50113">
    <property type="entry name" value="PAC"/>
    <property type="match status" value="2"/>
</dbReference>
<proteinExistence type="predicted"/>
<evidence type="ECO:0000313" key="14">
    <source>
        <dbReference type="Proteomes" id="UP001595791"/>
    </source>
</evidence>
<dbReference type="Pfam" id="PF00512">
    <property type="entry name" value="HisKA"/>
    <property type="match status" value="1"/>
</dbReference>
<dbReference type="InterPro" id="IPR003661">
    <property type="entry name" value="HisK_dim/P_dom"/>
</dbReference>
<evidence type="ECO:0000256" key="1">
    <source>
        <dbReference type="ARBA" id="ARBA00000085"/>
    </source>
</evidence>
<dbReference type="PROSITE" id="PS50112">
    <property type="entry name" value="PAS"/>
    <property type="match status" value="3"/>
</dbReference>
<dbReference type="Pfam" id="PF03924">
    <property type="entry name" value="CHASE"/>
    <property type="match status" value="1"/>
</dbReference>
<dbReference type="InterPro" id="IPR004358">
    <property type="entry name" value="Sig_transdc_His_kin-like_C"/>
</dbReference>
<dbReference type="SMART" id="SM00388">
    <property type="entry name" value="HisKA"/>
    <property type="match status" value="1"/>
</dbReference>
<evidence type="ECO:0000259" key="12">
    <source>
        <dbReference type="PROSITE" id="PS50113"/>
    </source>
</evidence>
<dbReference type="NCBIfam" id="TIGR00229">
    <property type="entry name" value="sensory_box"/>
    <property type="match status" value="3"/>
</dbReference>
<evidence type="ECO:0000256" key="2">
    <source>
        <dbReference type="ARBA" id="ARBA00004370"/>
    </source>
</evidence>
<feature type="domain" description="Histidine kinase" evidence="10">
    <location>
        <begin position="870"/>
        <end position="1088"/>
    </location>
</feature>
<feature type="domain" description="PAS" evidence="11">
    <location>
        <begin position="750"/>
        <end position="798"/>
    </location>
</feature>
<dbReference type="InterPro" id="IPR000700">
    <property type="entry name" value="PAS-assoc_C"/>
</dbReference>
<dbReference type="PANTHER" id="PTHR43047:SF64">
    <property type="entry name" value="HISTIDINE KINASE CONTAINING CHEY-HOMOLOGOUS RECEIVER DOMAIN AND PAS DOMAIN-RELATED"/>
    <property type="match status" value="1"/>
</dbReference>
<dbReference type="Gene3D" id="1.10.287.130">
    <property type="match status" value="1"/>
</dbReference>